<dbReference type="CDD" id="cd08586">
    <property type="entry name" value="PI-PLCc_BcPLC_like"/>
    <property type="match status" value="1"/>
</dbReference>
<proteinExistence type="predicted"/>
<dbReference type="SMART" id="SM00148">
    <property type="entry name" value="PLCXc"/>
    <property type="match status" value="1"/>
</dbReference>
<dbReference type="InterPro" id="IPR051057">
    <property type="entry name" value="PI-PLC_domain"/>
</dbReference>
<reference evidence="2" key="1">
    <citation type="submission" date="2022-12" db="EMBL/GenBank/DDBJ databases">
        <authorList>
            <person name="Petersen C."/>
        </authorList>
    </citation>
    <scope>NUCLEOTIDE SEQUENCE</scope>
    <source>
        <strain evidence="2">IBT 30728</strain>
    </source>
</reference>
<dbReference type="GO" id="GO:0008081">
    <property type="term" value="F:phosphoric diester hydrolase activity"/>
    <property type="evidence" value="ECO:0007669"/>
    <property type="project" value="InterPro"/>
</dbReference>
<dbReference type="GeneID" id="81621110"/>
<dbReference type="RefSeq" id="XP_056795154.1">
    <property type="nucleotide sequence ID" value="XM_056930861.1"/>
</dbReference>
<accession>A0A9W9XNB7</accession>
<dbReference type="SUPFAM" id="SSF51695">
    <property type="entry name" value="PLC-like phosphodiesterases"/>
    <property type="match status" value="1"/>
</dbReference>
<reference evidence="2" key="2">
    <citation type="journal article" date="2023" name="IMA Fungus">
        <title>Comparative genomic study of the Penicillium genus elucidates a diverse pangenome and 15 lateral gene transfer events.</title>
        <authorList>
            <person name="Petersen C."/>
            <person name="Sorensen T."/>
            <person name="Nielsen M.R."/>
            <person name="Sondergaard T.E."/>
            <person name="Sorensen J.L."/>
            <person name="Fitzpatrick D.A."/>
            <person name="Frisvad J.C."/>
            <person name="Nielsen K.L."/>
        </authorList>
    </citation>
    <scope>NUCLEOTIDE SEQUENCE</scope>
    <source>
        <strain evidence="2">IBT 30728</strain>
    </source>
</reference>
<feature type="domain" description="Phosphatidylinositol-specific phospholipase C X" evidence="1">
    <location>
        <begin position="162"/>
        <end position="311"/>
    </location>
</feature>
<sequence>MVAEKLTVRNSTSTPIILRRIERFESPQDSNAGDNIALFARNFTRVLTNTTRIAEPVKAISEATRPFEDQNELDVRIDPFTTNQTDRRAFVHSDKERMRLTFEVEGERHTIQVPVPTAESATMKCESENSKHRLTGVYLTNESYLAIFSSANLNAWMHELRDDIRLPGLSIPGTHNSPTCYVAPPSVRCQAVGPKEQLQNGVRFFDIRVQPQYPEDLDKDDLILVHSVFPISLTGNKYFRDLMKEVNEFLDQNPSETVIMSLKREGPGNATDEQLAEILSRHYIRPDSRWWTTPWPPTLGQVRGKVVLVRRFSIPDELKKQHDTFGWGIDGCGWEDNHPNANCPSGHLCIQDFYEVQESTNIDNKINYVRQHIDRASRHSHPFGEIPNPDKGRECPFYINFLSASNFWRPNTWPEKIAAKVNPATVDYLCRRPYDENGDSSTGILVTDWVGLDGDWDLVRCTVGMNAKLRLREN</sequence>
<comment type="caution">
    <text evidence="2">The sequence shown here is derived from an EMBL/GenBank/DDBJ whole genome shotgun (WGS) entry which is preliminary data.</text>
</comment>
<dbReference type="InterPro" id="IPR000909">
    <property type="entry name" value="PLipase_C_PInositol-sp_X_dom"/>
</dbReference>
<evidence type="ECO:0000259" key="1">
    <source>
        <dbReference type="SMART" id="SM00148"/>
    </source>
</evidence>
<dbReference type="InterPro" id="IPR017946">
    <property type="entry name" value="PLC-like_Pdiesterase_TIM-brl"/>
</dbReference>
<name>A0A9W9XNB7_9EURO</name>
<protein>
    <recommendedName>
        <fullName evidence="1">Phosphatidylinositol-specific phospholipase C X domain-containing protein</fullName>
    </recommendedName>
</protein>
<evidence type="ECO:0000313" key="3">
    <source>
        <dbReference type="Proteomes" id="UP001148312"/>
    </source>
</evidence>
<dbReference type="Pfam" id="PF00388">
    <property type="entry name" value="PI-PLC-X"/>
    <property type="match status" value="1"/>
</dbReference>
<dbReference type="PANTHER" id="PTHR13593:SF113">
    <property type="entry name" value="SI:DKEY-266F7.9"/>
    <property type="match status" value="1"/>
</dbReference>
<dbReference type="Proteomes" id="UP001148312">
    <property type="component" value="Unassembled WGS sequence"/>
</dbReference>
<organism evidence="2 3">
    <name type="scientific">Penicillium diatomitis</name>
    <dbReference type="NCBI Taxonomy" id="2819901"/>
    <lineage>
        <taxon>Eukaryota</taxon>
        <taxon>Fungi</taxon>
        <taxon>Dikarya</taxon>
        <taxon>Ascomycota</taxon>
        <taxon>Pezizomycotina</taxon>
        <taxon>Eurotiomycetes</taxon>
        <taxon>Eurotiomycetidae</taxon>
        <taxon>Eurotiales</taxon>
        <taxon>Aspergillaceae</taxon>
        <taxon>Penicillium</taxon>
    </lineage>
</organism>
<dbReference type="AlphaFoldDB" id="A0A9W9XNB7"/>
<dbReference type="EMBL" id="JAPWDQ010000001">
    <property type="protein sequence ID" value="KAJ5496141.1"/>
    <property type="molecule type" value="Genomic_DNA"/>
</dbReference>
<evidence type="ECO:0000313" key="2">
    <source>
        <dbReference type="EMBL" id="KAJ5496141.1"/>
    </source>
</evidence>
<dbReference type="PANTHER" id="PTHR13593">
    <property type="match status" value="1"/>
</dbReference>
<gene>
    <name evidence="2" type="ORF">N7539_001257</name>
</gene>
<dbReference type="GO" id="GO:0006629">
    <property type="term" value="P:lipid metabolic process"/>
    <property type="evidence" value="ECO:0007669"/>
    <property type="project" value="InterPro"/>
</dbReference>
<keyword evidence="3" id="KW-1185">Reference proteome</keyword>
<dbReference type="Gene3D" id="3.20.20.190">
    <property type="entry name" value="Phosphatidylinositol (PI) phosphodiesterase"/>
    <property type="match status" value="1"/>
</dbReference>
<dbReference type="PROSITE" id="PS50007">
    <property type="entry name" value="PIPLC_X_DOMAIN"/>
    <property type="match status" value="1"/>
</dbReference>